<protein>
    <recommendedName>
        <fullName evidence="3">DDE-1 domain-containing protein</fullName>
    </recommendedName>
</protein>
<evidence type="ECO:0000313" key="2">
    <source>
        <dbReference type="Proteomes" id="UP001482620"/>
    </source>
</evidence>
<reference evidence="1 2" key="1">
    <citation type="submission" date="2021-06" db="EMBL/GenBank/DDBJ databases">
        <authorList>
            <person name="Palmer J.M."/>
        </authorList>
    </citation>
    <scope>NUCLEOTIDE SEQUENCE [LARGE SCALE GENOMIC DNA]</scope>
    <source>
        <strain evidence="2">if_2019</strain>
        <tissue evidence="1">Muscle</tissue>
    </source>
</reference>
<dbReference type="Proteomes" id="UP001482620">
    <property type="component" value="Unassembled WGS sequence"/>
</dbReference>
<evidence type="ECO:0000313" key="1">
    <source>
        <dbReference type="EMBL" id="MEQ2254793.1"/>
    </source>
</evidence>
<accession>A0ABV0VBW2</accession>
<proteinExistence type="predicted"/>
<evidence type="ECO:0008006" key="3">
    <source>
        <dbReference type="Google" id="ProtNLM"/>
    </source>
</evidence>
<gene>
    <name evidence="1" type="ORF">ILYODFUR_007266</name>
</gene>
<name>A0ABV0VBW2_9TELE</name>
<dbReference type="EMBL" id="JAHRIQ010104733">
    <property type="protein sequence ID" value="MEQ2254793.1"/>
    <property type="molecule type" value="Genomic_DNA"/>
</dbReference>
<sequence>MCPDHENVVIILVDKTTSHTASESSLLALHRTHGGSNLLFSMVPHNHKEDSSEKGTLLQFSAVHHLNFLQNLFQRYFLKWPFCPKVFITRKQAPTCCQYKTSSALVAL</sequence>
<comment type="caution">
    <text evidence="1">The sequence shown here is derived from an EMBL/GenBank/DDBJ whole genome shotgun (WGS) entry which is preliminary data.</text>
</comment>
<organism evidence="1 2">
    <name type="scientific">Ilyodon furcidens</name>
    <name type="common">goldbreast splitfin</name>
    <dbReference type="NCBI Taxonomy" id="33524"/>
    <lineage>
        <taxon>Eukaryota</taxon>
        <taxon>Metazoa</taxon>
        <taxon>Chordata</taxon>
        <taxon>Craniata</taxon>
        <taxon>Vertebrata</taxon>
        <taxon>Euteleostomi</taxon>
        <taxon>Actinopterygii</taxon>
        <taxon>Neopterygii</taxon>
        <taxon>Teleostei</taxon>
        <taxon>Neoteleostei</taxon>
        <taxon>Acanthomorphata</taxon>
        <taxon>Ovalentaria</taxon>
        <taxon>Atherinomorphae</taxon>
        <taxon>Cyprinodontiformes</taxon>
        <taxon>Goodeidae</taxon>
        <taxon>Ilyodon</taxon>
    </lineage>
</organism>
<keyword evidence="2" id="KW-1185">Reference proteome</keyword>